<dbReference type="SUPFAM" id="SSF53474">
    <property type="entry name" value="alpha/beta-Hydrolases"/>
    <property type="match status" value="1"/>
</dbReference>
<evidence type="ECO:0000313" key="1">
    <source>
        <dbReference type="EMBL" id="AGY59311.1"/>
    </source>
</evidence>
<dbReference type="EMBL" id="CP003587">
    <property type="protein sequence ID" value="AGY59311.1"/>
    <property type="molecule type" value="Genomic_DNA"/>
</dbReference>
<gene>
    <name evidence="1" type="ORF">GKIL_3065</name>
</gene>
<dbReference type="AlphaFoldDB" id="U5QK90"/>
<proteinExistence type="predicted"/>
<reference evidence="1 2" key="1">
    <citation type="journal article" date="2013" name="PLoS ONE">
        <title>Cultivation and Complete Genome Sequencing of Gloeobacter kilaueensis sp. nov., from a Lava Cave in Kilauea Caldera, Hawai'i.</title>
        <authorList>
            <person name="Saw J.H."/>
            <person name="Schatz M."/>
            <person name="Brown M.V."/>
            <person name="Kunkel D.D."/>
            <person name="Foster J.S."/>
            <person name="Shick H."/>
            <person name="Christensen S."/>
            <person name="Hou S."/>
            <person name="Wan X."/>
            <person name="Donachie S.P."/>
        </authorList>
    </citation>
    <scope>NUCLEOTIDE SEQUENCE [LARGE SCALE GENOMIC DNA]</scope>
    <source>
        <strain evidence="2">JS</strain>
    </source>
</reference>
<protein>
    <recommendedName>
        <fullName evidence="3">PGAP1 family protein</fullName>
    </recommendedName>
</protein>
<dbReference type="KEGG" id="glj:GKIL_3065"/>
<name>U5QK90_GLOK1</name>
<evidence type="ECO:0008006" key="3">
    <source>
        <dbReference type="Google" id="ProtNLM"/>
    </source>
</evidence>
<evidence type="ECO:0000313" key="2">
    <source>
        <dbReference type="Proteomes" id="UP000017396"/>
    </source>
</evidence>
<accession>U5QK90</accession>
<dbReference type="eggNOG" id="COG0596">
    <property type="taxonomic scope" value="Bacteria"/>
</dbReference>
<keyword evidence="2" id="KW-1185">Reference proteome</keyword>
<dbReference type="OrthoDB" id="570706at2"/>
<dbReference type="HOGENOM" id="CLU_739449_0_0_3"/>
<organism evidence="1 2">
    <name type="scientific">Gloeobacter kilaueensis (strain ATCC BAA-2537 / CCAP 1431/1 / ULC 316 / JS1)</name>
    <dbReference type="NCBI Taxonomy" id="1183438"/>
    <lineage>
        <taxon>Bacteria</taxon>
        <taxon>Bacillati</taxon>
        <taxon>Cyanobacteriota</taxon>
        <taxon>Cyanophyceae</taxon>
        <taxon>Gloeobacterales</taxon>
        <taxon>Gloeobacteraceae</taxon>
        <taxon>Gloeobacter</taxon>
    </lineage>
</organism>
<dbReference type="InterPro" id="IPR029058">
    <property type="entry name" value="AB_hydrolase_fold"/>
</dbReference>
<dbReference type="STRING" id="1183438.GKIL_3065"/>
<sequence length="398" mass="43756">MPLVFVHGVANRQDDDEQRRAYRRNQEIRDALFLKYVLERAGSLPASRQIFNPFWGSAGAVANLSYLPQVGVEGLGGEDVVGEILAQNPLIVQGSGTQKLLVETARNGSLEQAIDLLWSIATVEVPAQKLAGLASQAFTLSEYARKNPKPDWLAVVKDDEAFLRELFDRTRFLETDSPAAGEVEALGTADVPNEFDEALSRIQEAALNLASQKLLDLARTSLQRMVTLFFGDVFVYLDDRGSKAQPGKIIQAISQQLDKALALRTANDPLIVVAHSLGGIITYDLLSYYRPEIEVDAVVTVGSQLGMFAVQKLFKLQEDQPELTLKKPENVKKVWLNVFDPTDALSFATKDIVAGVEDLSYSSGVSFFQAHGAYFVRPSFYDRLGERLVKIFAGQGGG</sequence>
<dbReference type="Gene3D" id="3.40.50.1820">
    <property type="entry name" value="alpha/beta hydrolase"/>
    <property type="match status" value="1"/>
</dbReference>
<dbReference type="RefSeq" id="WP_023174563.1">
    <property type="nucleotide sequence ID" value="NC_022600.1"/>
</dbReference>
<dbReference type="Proteomes" id="UP000017396">
    <property type="component" value="Chromosome"/>
</dbReference>